<feature type="transmembrane region" description="Helical" evidence="6">
    <location>
        <begin position="20"/>
        <end position="40"/>
    </location>
</feature>
<dbReference type="SUPFAM" id="SSF103473">
    <property type="entry name" value="MFS general substrate transporter"/>
    <property type="match status" value="1"/>
</dbReference>
<keyword evidence="5 6" id="KW-0472">Membrane</keyword>
<proteinExistence type="predicted"/>
<name>A0A3L6S420_PANMI</name>
<dbReference type="InterPro" id="IPR011701">
    <property type="entry name" value="MFS"/>
</dbReference>
<evidence type="ECO:0000259" key="7">
    <source>
        <dbReference type="PROSITE" id="PS50850"/>
    </source>
</evidence>
<evidence type="ECO:0000313" key="8">
    <source>
        <dbReference type="EMBL" id="RLN15695.1"/>
    </source>
</evidence>
<keyword evidence="2" id="KW-0813">Transport</keyword>
<dbReference type="InterPro" id="IPR020846">
    <property type="entry name" value="MFS_dom"/>
</dbReference>
<dbReference type="EMBL" id="PQIB02000005">
    <property type="protein sequence ID" value="RLN15695.1"/>
    <property type="molecule type" value="Genomic_DNA"/>
</dbReference>
<dbReference type="Gene3D" id="1.20.1250.20">
    <property type="entry name" value="MFS general substrate transporter like domains"/>
    <property type="match status" value="1"/>
</dbReference>
<organism evidence="8 9">
    <name type="scientific">Panicum miliaceum</name>
    <name type="common">Proso millet</name>
    <name type="synonym">Broomcorn millet</name>
    <dbReference type="NCBI Taxonomy" id="4540"/>
    <lineage>
        <taxon>Eukaryota</taxon>
        <taxon>Viridiplantae</taxon>
        <taxon>Streptophyta</taxon>
        <taxon>Embryophyta</taxon>
        <taxon>Tracheophyta</taxon>
        <taxon>Spermatophyta</taxon>
        <taxon>Magnoliopsida</taxon>
        <taxon>Liliopsida</taxon>
        <taxon>Poales</taxon>
        <taxon>Poaceae</taxon>
        <taxon>PACMAD clade</taxon>
        <taxon>Panicoideae</taxon>
        <taxon>Panicodae</taxon>
        <taxon>Paniceae</taxon>
        <taxon>Panicinae</taxon>
        <taxon>Panicum</taxon>
        <taxon>Panicum sect. Panicum</taxon>
    </lineage>
</organism>
<comment type="caution">
    <text evidence="8">The sequence shown here is derived from an EMBL/GenBank/DDBJ whole genome shotgun (WGS) entry which is preliminary data.</text>
</comment>
<sequence length="137" mass="15167">METYTTDDALTVMGFGKFQALVLAYAGMGWVAVAMEVMLLSFLGPVVREEWNVSPQDESILSSVVFAGMLIGAFTWGFISDRYGRRKLVHFPINSNVLDIITYVQINQCNFDNGGGTGIGFPYVTSDWDQFAESTNQ</sequence>
<evidence type="ECO:0000256" key="5">
    <source>
        <dbReference type="ARBA" id="ARBA00023136"/>
    </source>
</evidence>
<dbReference type="PANTHER" id="PTHR23511:SF5">
    <property type="entry name" value="MAJOR FACILITATOR-TYPE TRANSPORTER HXNZ-RELATED"/>
    <property type="match status" value="1"/>
</dbReference>
<keyword evidence="3 6" id="KW-0812">Transmembrane</keyword>
<comment type="subcellular location">
    <subcellularLocation>
        <location evidence="1">Membrane</location>
        <topology evidence="1">Multi-pass membrane protein</topology>
    </subcellularLocation>
</comment>
<evidence type="ECO:0000256" key="6">
    <source>
        <dbReference type="SAM" id="Phobius"/>
    </source>
</evidence>
<dbReference type="AlphaFoldDB" id="A0A3L6S420"/>
<dbReference type="Pfam" id="PF07690">
    <property type="entry name" value="MFS_1"/>
    <property type="match status" value="1"/>
</dbReference>
<dbReference type="GO" id="GO:0016020">
    <property type="term" value="C:membrane"/>
    <property type="evidence" value="ECO:0007669"/>
    <property type="project" value="UniProtKB-SubCell"/>
</dbReference>
<keyword evidence="4 6" id="KW-1133">Transmembrane helix</keyword>
<dbReference type="OrthoDB" id="690412at2759"/>
<protein>
    <recommendedName>
        <fullName evidence="7">Major facilitator superfamily (MFS) profile domain-containing protein</fullName>
    </recommendedName>
</protein>
<evidence type="ECO:0000256" key="4">
    <source>
        <dbReference type="ARBA" id="ARBA00022989"/>
    </source>
</evidence>
<evidence type="ECO:0000313" key="9">
    <source>
        <dbReference type="Proteomes" id="UP000275267"/>
    </source>
</evidence>
<evidence type="ECO:0000256" key="2">
    <source>
        <dbReference type="ARBA" id="ARBA00022448"/>
    </source>
</evidence>
<feature type="domain" description="Major facilitator superfamily (MFS) profile" evidence="7">
    <location>
        <begin position="22"/>
        <end position="137"/>
    </location>
</feature>
<evidence type="ECO:0000256" key="1">
    <source>
        <dbReference type="ARBA" id="ARBA00004141"/>
    </source>
</evidence>
<dbReference type="PANTHER" id="PTHR23511">
    <property type="entry name" value="SYNAPTIC VESICLE GLYCOPROTEIN 2"/>
    <property type="match status" value="1"/>
</dbReference>
<keyword evidence="9" id="KW-1185">Reference proteome</keyword>
<evidence type="ECO:0000256" key="3">
    <source>
        <dbReference type="ARBA" id="ARBA00022692"/>
    </source>
</evidence>
<gene>
    <name evidence="8" type="ORF">C2845_PM02G06970</name>
</gene>
<accession>A0A3L6S420</accession>
<dbReference type="GO" id="GO:0022857">
    <property type="term" value="F:transmembrane transporter activity"/>
    <property type="evidence" value="ECO:0007669"/>
    <property type="project" value="InterPro"/>
</dbReference>
<dbReference type="PROSITE" id="PS50850">
    <property type="entry name" value="MFS"/>
    <property type="match status" value="1"/>
</dbReference>
<dbReference type="InterPro" id="IPR036259">
    <property type="entry name" value="MFS_trans_sf"/>
</dbReference>
<reference evidence="9" key="1">
    <citation type="journal article" date="2019" name="Nat. Commun.">
        <title>The genome of broomcorn millet.</title>
        <authorList>
            <person name="Zou C."/>
            <person name="Miki D."/>
            <person name="Li D."/>
            <person name="Tang Q."/>
            <person name="Xiao L."/>
            <person name="Rajput S."/>
            <person name="Deng P."/>
            <person name="Jia W."/>
            <person name="Huang R."/>
            <person name="Zhang M."/>
            <person name="Sun Y."/>
            <person name="Hu J."/>
            <person name="Fu X."/>
            <person name="Schnable P.S."/>
            <person name="Li F."/>
            <person name="Zhang H."/>
            <person name="Feng B."/>
            <person name="Zhu X."/>
            <person name="Liu R."/>
            <person name="Schnable J.C."/>
            <person name="Zhu J.-K."/>
            <person name="Zhang H."/>
        </authorList>
    </citation>
    <scope>NUCLEOTIDE SEQUENCE [LARGE SCALE GENOMIC DNA]</scope>
</reference>
<dbReference type="STRING" id="4540.A0A3L6S420"/>
<dbReference type="Proteomes" id="UP000275267">
    <property type="component" value="Unassembled WGS sequence"/>
</dbReference>
<feature type="transmembrane region" description="Helical" evidence="6">
    <location>
        <begin position="60"/>
        <end position="79"/>
    </location>
</feature>